<dbReference type="InterPro" id="IPR020476">
    <property type="entry name" value="Nudix_hydrolase"/>
</dbReference>
<evidence type="ECO:0000313" key="4">
    <source>
        <dbReference type="EMBL" id="TDB64510.1"/>
    </source>
</evidence>
<dbReference type="InterPro" id="IPR051325">
    <property type="entry name" value="Nudix_hydrolase_domain"/>
</dbReference>
<gene>
    <name evidence="4" type="ORF">EZE20_12600</name>
</gene>
<comment type="similarity">
    <text evidence="2">Belongs to the Nudix hydrolase family.</text>
</comment>
<name>A0A4R4K9V9_9BACT</name>
<evidence type="ECO:0000313" key="5">
    <source>
        <dbReference type="Proteomes" id="UP000295706"/>
    </source>
</evidence>
<dbReference type="RefSeq" id="WP_132118124.1">
    <property type="nucleotide sequence ID" value="NZ_SMJU01000007.1"/>
</dbReference>
<organism evidence="4 5">
    <name type="scientific">Arundinibacter roseus</name>
    <dbReference type="NCBI Taxonomy" id="2070510"/>
    <lineage>
        <taxon>Bacteria</taxon>
        <taxon>Pseudomonadati</taxon>
        <taxon>Bacteroidota</taxon>
        <taxon>Cytophagia</taxon>
        <taxon>Cytophagales</taxon>
        <taxon>Spirosomataceae</taxon>
        <taxon>Arundinibacter</taxon>
    </lineage>
</organism>
<dbReference type="CDD" id="cd03673">
    <property type="entry name" value="NUDIX_Ap6A_hydrolase"/>
    <property type="match status" value="1"/>
</dbReference>
<evidence type="ECO:0000256" key="2">
    <source>
        <dbReference type="RuleBase" id="RU003476"/>
    </source>
</evidence>
<dbReference type="AlphaFoldDB" id="A0A4R4K9V9"/>
<keyword evidence="5" id="KW-1185">Reference proteome</keyword>
<keyword evidence="1 2" id="KW-0378">Hydrolase</keyword>
<dbReference type="Gene3D" id="3.90.79.10">
    <property type="entry name" value="Nucleoside Triphosphate Pyrophosphohydrolase"/>
    <property type="match status" value="1"/>
</dbReference>
<comment type="caution">
    <text evidence="4">The sequence shown here is derived from an EMBL/GenBank/DDBJ whole genome shotgun (WGS) entry which is preliminary data.</text>
</comment>
<dbReference type="PANTHER" id="PTHR21340:SF0">
    <property type="entry name" value="BIS(5'-NUCLEOSYL)-TETRAPHOSPHATASE [ASYMMETRICAL]"/>
    <property type="match status" value="1"/>
</dbReference>
<sequence>MIIFLNDRPIKIIREKDFERTESTHFDQILDLRLSKLKTLEFLGHVLLLNVTASNVAQIFDYLENHRDDLLSVTLVTTNKKEVSARIKSLYKVLKAAGGVVIKKDQWLLMYRRKKWDLPKGKLDRGESSRKAAVREIEEETGVKAVIRQKLCTTWHTYTFQNSRILKRTKWYLLDCQDDEGMCPQADEDIELLEWLSFPDVQKKLVNSFSSIRYVAEVLNSMQKEARTM</sequence>
<dbReference type="EMBL" id="SMJU01000007">
    <property type="protein sequence ID" value="TDB64510.1"/>
    <property type="molecule type" value="Genomic_DNA"/>
</dbReference>
<dbReference type="PROSITE" id="PS00893">
    <property type="entry name" value="NUDIX_BOX"/>
    <property type="match status" value="1"/>
</dbReference>
<dbReference type="SUPFAM" id="SSF55811">
    <property type="entry name" value="Nudix"/>
    <property type="match status" value="1"/>
</dbReference>
<dbReference type="PRINTS" id="PR00502">
    <property type="entry name" value="NUDIXFAMILY"/>
</dbReference>
<dbReference type="Proteomes" id="UP000295706">
    <property type="component" value="Unassembled WGS sequence"/>
</dbReference>
<dbReference type="Pfam" id="PF00293">
    <property type="entry name" value="NUDIX"/>
    <property type="match status" value="1"/>
</dbReference>
<feature type="domain" description="Nudix hydrolase" evidence="3">
    <location>
        <begin position="92"/>
        <end position="219"/>
    </location>
</feature>
<protein>
    <submittedName>
        <fullName evidence="4">NUDIX domain-containing protein</fullName>
    </submittedName>
</protein>
<dbReference type="GO" id="GO:0006167">
    <property type="term" value="P:AMP biosynthetic process"/>
    <property type="evidence" value="ECO:0007669"/>
    <property type="project" value="TreeGrafter"/>
</dbReference>
<dbReference type="OrthoDB" id="9816289at2"/>
<reference evidence="4 5" key="1">
    <citation type="submission" date="2019-02" db="EMBL/GenBank/DDBJ databases">
        <title>Arundinibacter roseus gen. nov., sp. nov., a new member of the family Cytophagaceae.</title>
        <authorList>
            <person name="Szuroczki S."/>
            <person name="Khayer B."/>
            <person name="Sproer C."/>
            <person name="Toumi M."/>
            <person name="Szabo A."/>
            <person name="Felfoldi T."/>
            <person name="Schumann P."/>
            <person name="Toth E."/>
        </authorList>
    </citation>
    <scope>NUCLEOTIDE SEQUENCE [LARGE SCALE GENOMIC DNA]</scope>
    <source>
        <strain evidence="4 5">DMA-k-7a</strain>
    </source>
</reference>
<dbReference type="InterPro" id="IPR000086">
    <property type="entry name" value="NUDIX_hydrolase_dom"/>
</dbReference>
<evidence type="ECO:0000256" key="1">
    <source>
        <dbReference type="ARBA" id="ARBA00022801"/>
    </source>
</evidence>
<dbReference type="PROSITE" id="PS51462">
    <property type="entry name" value="NUDIX"/>
    <property type="match status" value="1"/>
</dbReference>
<evidence type="ECO:0000259" key="3">
    <source>
        <dbReference type="PROSITE" id="PS51462"/>
    </source>
</evidence>
<proteinExistence type="inferred from homology"/>
<dbReference type="PANTHER" id="PTHR21340">
    <property type="entry name" value="DIADENOSINE 5,5-P1,P4-TETRAPHOSPHATE PYROPHOSPHOHYDROLASE MUTT"/>
    <property type="match status" value="1"/>
</dbReference>
<dbReference type="GO" id="GO:0006754">
    <property type="term" value="P:ATP biosynthetic process"/>
    <property type="evidence" value="ECO:0007669"/>
    <property type="project" value="TreeGrafter"/>
</dbReference>
<dbReference type="InterPro" id="IPR020084">
    <property type="entry name" value="NUDIX_hydrolase_CS"/>
</dbReference>
<dbReference type="InterPro" id="IPR015797">
    <property type="entry name" value="NUDIX_hydrolase-like_dom_sf"/>
</dbReference>
<dbReference type="GO" id="GO:0004081">
    <property type="term" value="F:bis(5'-nucleosyl)-tetraphosphatase (asymmetrical) activity"/>
    <property type="evidence" value="ECO:0007669"/>
    <property type="project" value="TreeGrafter"/>
</dbReference>
<accession>A0A4R4K9V9</accession>